<organism evidence="2 3">
    <name type="scientific">Heracleum sosnowskyi</name>
    <dbReference type="NCBI Taxonomy" id="360622"/>
    <lineage>
        <taxon>Eukaryota</taxon>
        <taxon>Viridiplantae</taxon>
        <taxon>Streptophyta</taxon>
        <taxon>Embryophyta</taxon>
        <taxon>Tracheophyta</taxon>
        <taxon>Spermatophyta</taxon>
        <taxon>Magnoliopsida</taxon>
        <taxon>eudicotyledons</taxon>
        <taxon>Gunneridae</taxon>
        <taxon>Pentapetalae</taxon>
        <taxon>asterids</taxon>
        <taxon>campanulids</taxon>
        <taxon>Apiales</taxon>
        <taxon>Apiaceae</taxon>
        <taxon>Apioideae</taxon>
        <taxon>apioid superclade</taxon>
        <taxon>Tordylieae</taxon>
        <taxon>Tordyliinae</taxon>
        <taxon>Heracleum</taxon>
    </lineage>
</organism>
<evidence type="ECO:0000259" key="1">
    <source>
        <dbReference type="Pfam" id="PF13902"/>
    </source>
</evidence>
<dbReference type="GO" id="GO:0003676">
    <property type="term" value="F:nucleic acid binding"/>
    <property type="evidence" value="ECO:0007669"/>
    <property type="project" value="InterPro"/>
</dbReference>
<dbReference type="EMBL" id="JAUIZM010000007">
    <property type="protein sequence ID" value="KAK1372965.1"/>
    <property type="molecule type" value="Genomic_DNA"/>
</dbReference>
<dbReference type="SUPFAM" id="SSF82708">
    <property type="entry name" value="R3H domain"/>
    <property type="match status" value="1"/>
</dbReference>
<proteinExistence type="predicted"/>
<reference evidence="2" key="1">
    <citation type="submission" date="2023-02" db="EMBL/GenBank/DDBJ databases">
        <title>Genome of toxic invasive species Heracleum sosnowskyi carries increased number of genes despite the absence of recent whole-genome duplications.</title>
        <authorList>
            <person name="Schelkunov M."/>
            <person name="Shtratnikova V."/>
            <person name="Makarenko M."/>
            <person name="Klepikova A."/>
            <person name="Omelchenko D."/>
            <person name="Novikova G."/>
            <person name="Obukhova E."/>
            <person name="Bogdanov V."/>
            <person name="Penin A."/>
            <person name="Logacheva M."/>
        </authorList>
    </citation>
    <scope>NUCLEOTIDE SEQUENCE</scope>
    <source>
        <strain evidence="2">Hsosn_3</strain>
        <tissue evidence="2">Leaf</tissue>
    </source>
</reference>
<dbReference type="Pfam" id="PF13902">
    <property type="entry name" value="R3H-assoc"/>
    <property type="match status" value="1"/>
</dbReference>
<keyword evidence="3" id="KW-1185">Reference proteome</keyword>
<dbReference type="PANTHER" id="PTHR32019">
    <property type="entry name" value="R3H DOMAIN-CONTAINING PROTEIN 4"/>
    <property type="match status" value="1"/>
</dbReference>
<evidence type="ECO:0000313" key="3">
    <source>
        <dbReference type="Proteomes" id="UP001237642"/>
    </source>
</evidence>
<reference evidence="2" key="2">
    <citation type="submission" date="2023-05" db="EMBL/GenBank/DDBJ databases">
        <authorList>
            <person name="Schelkunov M.I."/>
        </authorList>
    </citation>
    <scope>NUCLEOTIDE SEQUENCE</scope>
    <source>
        <strain evidence="2">Hsosn_3</strain>
        <tissue evidence="2">Leaf</tissue>
    </source>
</reference>
<comment type="caution">
    <text evidence="2">The sequence shown here is derived from an EMBL/GenBank/DDBJ whole genome shotgun (WGS) entry which is preliminary data.</text>
</comment>
<dbReference type="InterPro" id="IPR039629">
    <property type="entry name" value="R3HDM4"/>
</dbReference>
<dbReference type="InterPro" id="IPR036867">
    <property type="entry name" value="R3H_dom_sf"/>
</dbReference>
<dbReference type="PANTHER" id="PTHR32019:SF2">
    <property type="entry name" value="R3H DOMAIN-CONTAINING PROTEIN 4"/>
    <property type="match status" value="1"/>
</dbReference>
<sequence length="244" mass="27949">MATLDVMQAEKSFHFIDNPKGENVKPREMTIEKKIDLLESLTGNVSNRRTRRWINDRLLMELVPRLNAEEIRGLFAPPPWGDEVPLSAFSMTNGGEWDKFRSIDMDKEIRIIETLGGSSSKKKGRVDVDKMAVLAAWHRVNCRTREALRRSFLAELIDNYEACLRVFIEEGRDDDVLVLHVTDPFHRMLLHGVCEFYDLVSVTDTGSDTEPMKPTKIKKKKAGCVQPPNITLCNFLKMAKEGNW</sequence>
<feature type="domain" description="R3H-associated N-terminal" evidence="1">
    <location>
        <begin position="30"/>
        <end position="150"/>
    </location>
</feature>
<dbReference type="Proteomes" id="UP001237642">
    <property type="component" value="Unassembled WGS sequence"/>
</dbReference>
<name>A0AAD8HTC9_9APIA</name>
<dbReference type="AlphaFoldDB" id="A0AAD8HTC9"/>
<protein>
    <submittedName>
        <fullName evidence="2">R3H-assoc domain-containing protein</fullName>
    </submittedName>
</protein>
<accession>A0AAD8HTC9</accession>
<evidence type="ECO:0000313" key="2">
    <source>
        <dbReference type="EMBL" id="KAK1372965.1"/>
    </source>
</evidence>
<gene>
    <name evidence="2" type="ORF">POM88_029158</name>
</gene>
<dbReference type="InterPro" id="IPR025952">
    <property type="entry name" value="R3H-assoc_dom"/>
</dbReference>